<proteinExistence type="predicted"/>
<name>A0A5P3A8C6_9RHOB</name>
<dbReference type="AlphaFoldDB" id="A0A5P3A8C6"/>
<evidence type="ECO:0008006" key="4">
    <source>
        <dbReference type="Google" id="ProtNLM"/>
    </source>
</evidence>
<dbReference type="RefSeq" id="WP_143100434.1">
    <property type="nucleotide sequence ID" value="NZ_CP031598.1"/>
</dbReference>
<evidence type="ECO:0000313" key="3">
    <source>
        <dbReference type="Proteomes" id="UP000325785"/>
    </source>
</evidence>
<accession>A0A5P3A8C6</accession>
<dbReference type="Proteomes" id="UP000325785">
    <property type="component" value="Chromosome"/>
</dbReference>
<reference evidence="2 3" key="1">
    <citation type="submission" date="2018-08" db="EMBL/GenBank/DDBJ databases">
        <title>Genetic Globetrotter - A new plasmid hitch-hiking vast phylogenetic and geographic distances.</title>
        <authorList>
            <person name="Vollmers J."/>
            <person name="Petersen J."/>
        </authorList>
    </citation>
    <scope>NUCLEOTIDE SEQUENCE [LARGE SCALE GENOMIC DNA]</scope>
    <source>
        <strain evidence="2 3">DSM 26383</strain>
    </source>
</reference>
<organism evidence="2 3">
    <name type="scientific">Roseovarius indicus</name>
    <dbReference type="NCBI Taxonomy" id="540747"/>
    <lineage>
        <taxon>Bacteria</taxon>
        <taxon>Pseudomonadati</taxon>
        <taxon>Pseudomonadota</taxon>
        <taxon>Alphaproteobacteria</taxon>
        <taxon>Rhodobacterales</taxon>
        <taxon>Roseobacteraceae</taxon>
        <taxon>Roseovarius</taxon>
    </lineage>
</organism>
<sequence precursor="true">MTEKTKPIRAVAVTLTLALAPPAARADGEFYQLDLGEDTTTAVISVERDRLSYGMVFSDYTGPEDLNLTASYKFTLGTPVTFRAGPAVQLEGLDTVKGGIRLVAEHYQPTSFGSIFLLGEVTTIDRGYFALAAIGFDKPDVTFEFSYLGDDDGFRDTVAAVAFGIPKTKASFRAGYKFDSEESFVGISINTF</sequence>
<evidence type="ECO:0000313" key="2">
    <source>
        <dbReference type="EMBL" id="QEW25642.1"/>
    </source>
</evidence>
<evidence type="ECO:0000256" key="1">
    <source>
        <dbReference type="SAM" id="SignalP"/>
    </source>
</evidence>
<gene>
    <name evidence="2" type="ORF">RIdsm_01429</name>
</gene>
<dbReference type="KEGG" id="rid:RIdsm_01429"/>
<dbReference type="OrthoDB" id="7741116at2"/>
<feature type="signal peptide" evidence="1">
    <location>
        <begin position="1"/>
        <end position="26"/>
    </location>
</feature>
<keyword evidence="1" id="KW-0732">Signal</keyword>
<dbReference type="EMBL" id="CP031598">
    <property type="protein sequence ID" value="QEW25642.1"/>
    <property type="molecule type" value="Genomic_DNA"/>
</dbReference>
<protein>
    <recommendedName>
        <fullName evidence="4">Porin</fullName>
    </recommendedName>
</protein>
<feature type="chain" id="PRO_5024864058" description="Porin" evidence="1">
    <location>
        <begin position="27"/>
        <end position="192"/>
    </location>
</feature>